<accession>A0A8S5MWS1</accession>
<protein>
    <submittedName>
        <fullName evidence="1">Uncharacterized protein</fullName>
    </submittedName>
</protein>
<dbReference type="EMBL" id="BK015006">
    <property type="protein sequence ID" value="DAD86652.1"/>
    <property type="molecule type" value="Genomic_DNA"/>
</dbReference>
<name>A0A8S5MWS1_9CAUD</name>
<reference evidence="1" key="1">
    <citation type="journal article" date="2021" name="Proc. Natl. Acad. Sci. U.S.A.">
        <title>A Catalog of Tens of Thousands of Viruses from Human Metagenomes Reveals Hidden Associations with Chronic Diseases.</title>
        <authorList>
            <person name="Tisza M.J."/>
            <person name="Buck C.B."/>
        </authorList>
    </citation>
    <scope>NUCLEOTIDE SEQUENCE</scope>
    <source>
        <strain evidence="1">Ct3wi9</strain>
    </source>
</reference>
<sequence length="32" mass="3878">MVYNVILHIFDHLRLGVKVYRVRIICRKIDPP</sequence>
<proteinExistence type="predicted"/>
<evidence type="ECO:0000313" key="1">
    <source>
        <dbReference type="EMBL" id="DAD86652.1"/>
    </source>
</evidence>
<organism evidence="1">
    <name type="scientific">Myoviridae sp. ct3wi9</name>
    <dbReference type="NCBI Taxonomy" id="2826610"/>
    <lineage>
        <taxon>Viruses</taxon>
        <taxon>Duplodnaviria</taxon>
        <taxon>Heunggongvirae</taxon>
        <taxon>Uroviricota</taxon>
        <taxon>Caudoviricetes</taxon>
    </lineage>
</organism>